<name>A0ABD3SDJ7_9STRA</name>
<dbReference type="InterPro" id="IPR005097">
    <property type="entry name" value="Sacchrp_dh_NADP-bd"/>
</dbReference>
<dbReference type="Pfam" id="PF16653">
    <property type="entry name" value="Sacchrp_dh_C"/>
    <property type="match status" value="1"/>
</dbReference>
<feature type="compositionally biased region" description="Basic and acidic residues" evidence="1">
    <location>
        <begin position="453"/>
        <end position="468"/>
    </location>
</feature>
<feature type="region of interest" description="Disordered" evidence="1">
    <location>
        <begin position="16"/>
        <end position="81"/>
    </location>
</feature>
<dbReference type="Gene3D" id="3.30.360.30">
    <property type="entry name" value="homospermidine synthase like"/>
    <property type="match status" value="1"/>
</dbReference>
<proteinExistence type="predicted"/>
<dbReference type="Pfam" id="PF03435">
    <property type="entry name" value="Sacchrp_dh_NADP"/>
    <property type="match status" value="1"/>
</dbReference>
<gene>
    <name evidence="4" type="ORF">ACHAXA_010866</name>
</gene>
<evidence type="ECO:0000259" key="3">
    <source>
        <dbReference type="Pfam" id="PF16653"/>
    </source>
</evidence>
<feature type="domain" description="Saccharopine dehydrogenase NADP binding" evidence="2">
    <location>
        <begin position="214"/>
        <end position="354"/>
    </location>
</feature>
<reference evidence="4 5" key="1">
    <citation type="submission" date="2024-10" db="EMBL/GenBank/DDBJ databases">
        <title>Updated reference genomes for cyclostephanoid diatoms.</title>
        <authorList>
            <person name="Roberts W.R."/>
            <person name="Alverson A.J."/>
        </authorList>
    </citation>
    <scope>NUCLEOTIDE SEQUENCE [LARGE SCALE GENOMIC DNA]</scope>
    <source>
        <strain evidence="4 5">AJA228-03</strain>
    </source>
</reference>
<comment type="caution">
    <text evidence="4">The sequence shown here is derived from an EMBL/GenBank/DDBJ whole genome shotgun (WGS) entry which is preliminary data.</text>
</comment>
<accession>A0ABD3SDJ7</accession>
<dbReference type="Proteomes" id="UP001530377">
    <property type="component" value="Unassembled WGS sequence"/>
</dbReference>
<evidence type="ECO:0000259" key="2">
    <source>
        <dbReference type="Pfam" id="PF03435"/>
    </source>
</evidence>
<feature type="region of interest" description="Disordered" evidence="1">
    <location>
        <begin position="451"/>
        <end position="472"/>
    </location>
</feature>
<protein>
    <recommendedName>
        <fullName evidence="6">Homospermidine synthase</fullName>
    </recommendedName>
</protein>
<evidence type="ECO:0008006" key="6">
    <source>
        <dbReference type="Google" id="ProtNLM"/>
    </source>
</evidence>
<feature type="domain" description="Saccharopine dehydrogenase-like C-terminal" evidence="3">
    <location>
        <begin position="364"/>
        <end position="645"/>
    </location>
</feature>
<feature type="region of interest" description="Disordered" evidence="1">
    <location>
        <begin position="146"/>
        <end position="199"/>
    </location>
</feature>
<evidence type="ECO:0000256" key="1">
    <source>
        <dbReference type="SAM" id="MobiDB-lite"/>
    </source>
</evidence>
<feature type="compositionally biased region" description="Low complexity" evidence="1">
    <location>
        <begin position="41"/>
        <end position="72"/>
    </location>
</feature>
<sequence>MSPLCPVVDDVAERVKSLGTADPPPIAMDGAASTTEESAKSKSALKPSSFWRSSSSSSMTSSTVASTAASSSRNYVDNYNGDHTVTVITPKLLQKSMKANKKQFRLTMEKALLGGGDGNNRSSRSKKTAAAAAAVASIRKAGGVATTVEVTPDSSNSHPPSRRRSPPKVKFLDEEVTPAVTSSSQVPESEHPKDDDAPVLRGGEIHARIDGPLVMIGFGSIGRGMLPLIERHIRYPKDEFSVIEPTDDYAHILEERGVRHVKMPLTVENYESTLRGLFSPGRGGGRGGMIVNLSVDVDSVAIMVLAQELGVPYIDTVIEPWPGVYFNSSLGNADRTNYALRERMRDVGRKYAGGTGSTAVSSCGANPGMVSWLMKEALLRLAEDTGVDVSRNPTTKEDWARLAMTLGVKGVHVAERDTQVSSTPKSPGVFVNTWSVDGFLSEGYQPAELGWGTHERRMPPGGRRHDIGNGHGIWIDRPGGDTRVRSWVPTGPQLGLLVTHNEALSIADYYTVWDGDDVAYRPTCHYAYHPCNDAILSLHETNGAGRLPKEKHVLAADEIVSGNDDLGVLLYGHAKGAMWYGSRLSIDEARKLAPYQNATGMQVTSAVLAGMVWALENPNAGFVEADEMDHVRCLQIQRPYLGSVECHYTDWTPIRDRINAFGEDHDDEDPWQFTNFLAL</sequence>
<feature type="compositionally biased region" description="Basic and acidic residues" evidence="1">
    <location>
        <begin position="188"/>
        <end position="199"/>
    </location>
</feature>
<dbReference type="Gene3D" id="3.40.50.720">
    <property type="entry name" value="NAD(P)-binding Rossmann-like Domain"/>
    <property type="match status" value="1"/>
</dbReference>
<dbReference type="InterPro" id="IPR032095">
    <property type="entry name" value="Sacchrp_dh-like_C"/>
</dbReference>
<evidence type="ECO:0000313" key="4">
    <source>
        <dbReference type="EMBL" id="KAL3822388.1"/>
    </source>
</evidence>
<evidence type="ECO:0000313" key="5">
    <source>
        <dbReference type="Proteomes" id="UP001530377"/>
    </source>
</evidence>
<keyword evidence="5" id="KW-1185">Reference proteome</keyword>
<dbReference type="InterPro" id="IPR023181">
    <property type="entry name" value="Homospermid_syn-like_C"/>
</dbReference>
<dbReference type="EMBL" id="JALLPB020000067">
    <property type="protein sequence ID" value="KAL3822388.1"/>
    <property type="molecule type" value="Genomic_DNA"/>
</dbReference>
<organism evidence="4 5">
    <name type="scientific">Cyclostephanos tholiformis</name>
    <dbReference type="NCBI Taxonomy" id="382380"/>
    <lineage>
        <taxon>Eukaryota</taxon>
        <taxon>Sar</taxon>
        <taxon>Stramenopiles</taxon>
        <taxon>Ochrophyta</taxon>
        <taxon>Bacillariophyta</taxon>
        <taxon>Coscinodiscophyceae</taxon>
        <taxon>Thalassiosirophycidae</taxon>
        <taxon>Stephanodiscales</taxon>
        <taxon>Stephanodiscaceae</taxon>
        <taxon>Cyclostephanos</taxon>
    </lineage>
</organism>
<dbReference type="AlphaFoldDB" id="A0ABD3SDJ7"/>